<dbReference type="SUPFAM" id="SSF103473">
    <property type="entry name" value="MFS general substrate transporter"/>
    <property type="match status" value="1"/>
</dbReference>
<gene>
    <name evidence="6" type="ORF">PHYEVI_LOCUS3685</name>
</gene>
<dbReference type="AlphaFoldDB" id="A0A9N9TNI5"/>
<protein>
    <submittedName>
        <fullName evidence="6">Uncharacterized protein</fullName>
    </submittedName>
</protein>
<organism evidence="6 7">
    <name type="scientific">Phyllotreta striolata</name>
    <name type="common">Striped flea beetle</name>
    <name type="synonym">Crioceris striolata</name>
    <dbReference type="NCBI Taxonomy" id="444603"/>
    <lineage>
        <taxon>Eukaryota</taxon>
        <taxon>Metazoa</taxon>
        <taxon>Ecdysozoa</taxon>
        <taxon>Arthropoda</taxon>
        <taxon>Hexapoda</taxon>
        <taxon>Insecta</taxon>
        <taxon>Pterygota</taxon>
        <taxon>Neoptera</taxon>
        <taxon>Endopterygota</taxon>
        <taxon>Coleoptera</taxon>
        <taxon>Polyphaga</taxon>
        <taxon>Cucujiformia</taxon>
        <taxon>Chrysomeloidea</taxon>
        <taxon>Chrysomelidae</taxon>
        <taxon>Galerucinae</taxon>
        <taxon>Alticini</taxon>
        <taxon>Phyllotreta</taxon>
    </lineage>
</organism>
<dbReference type="PANTHER" id="PTHR48021:SF1">
    <property type="entry name" value="GH07001P-RELATED"/>
    <property type="match status" value="1"/>
</dbReference>
<dbReference type="InterPro" id="IPR036259">
    <property type="entry name" value="MFS_trans_sf"/>
</dbReference>
<accession>A0A9N9TNI5</accession>
<dbReference type="GO" id="GO:0022857">
    <property type="term" value="F:transmembrane transporter activity"/>
    <property type="evidence" value="ECO:0007669"/>
    <property type="project" value="InterPro"/>
</dbReference>
<feature type="transmembrane region" description="Helical" evidence="5">
    <location>
        <begin position="327"/>
        <end position="349"/>
    </location>
</feature>
<keyword evidence="2 5" id="KW-0812">Transmembrane</keyword>
<comment type="subcellular location">
    <subcellularLocation>
        <location evidence="1">Membrane</location>
    </subcellularLocation>
</comment>
<evidence type="ECO:0000256" key="2">
    <source>
        <dbReference type="ARBA" id="ARBA00022692"/>
    </source>
</evidence>
<feature type="transmembrane region" description="Helical" evidence="5">
    <location>
        <begin position="396"/>
        <end position="422"/>
    </location>
</feature>
<name>A0A9N9TNI5_PHYSR</name>
<dbReference type="Proteomes" id="UP001153712">
    <property type="component" value="Chromosome 13"/>
</dbReference>
<dbReference type="GO" id="GO:0016020">
    <property type="term" value="C:membrane"/>
    <property type="evidence" value="ECO:0007669"/>
    <property type="project" value="UniProtKB-SubCell"/>
</dbReference>
<feature type="transmembrane region" description="Helical" evidence="5">
    <location>
        <begin position="191"/>
        <end position="209"/>
    </location>
</feature>
<keyword evidence="3 5" id="KW-1133">Transmembrane helix</keyword>
<evidence type="ECO:0000313" key="7">
    <source>
        <dbReference type="Proteomes" id="UP001153712"/>
    </source>
</evidence>
<dbReference type="Pfam" id="PF00083">
    <property type="entry name" value="Sugar_tr"/>
    <property type="match status" value="1"/>
</dbReference>
<evidence type="ECO:0000313" key="6">
    <source>
        <dbReference type="EMBL" id="CAG9857280.1"/>
    </source>
</evidence>
<feature type="transmembrane region" description="Helical" evidence="5">
    <location>
        <begin position="268"/>
        <end position="291"/>
    </location>
</feature>
<reference evidence="6" key="1">
    <citation type="submission" date="2022-01" db="EMBL/GenBank/DDBJ databases">
        <authorList>
            <person name="King R."/>
        </authorList>
    </citation>
    <scope>NUCLEOTIDE SEQUENCE</scope>
</reference>
<dbReference type="PANTHER" id="PTHR48021">
    <property type="match status" value="1"/>
</dbReference>
<evidence type="ECO:0000256" key="1">
    <source>
        <dbReference type="ARBA" id="ARBA00004370"/>
    </source>
</evidence>
<dbReference type="OrthoDB" id="10500430at2759"/>
<keyword evidence="7" id="KW-1185">Reference proteome</keyword>
<proteinExistence type="predicted"/>
<feature type="transmembrane region" description="Helical" evidence="5">
    <location>
        <begin position="428"/>
        <end position="447"/>
    </location>
</feature>
<evidence type="ECO:0000256" key="5">
    <source>
        <dbReference type="SAM" id="Phobius"/>
    </source>
</evidence>
<sequence length="470" mass="54526">MFVKFAMFIQNRWVNNLYGATITLCLMAVTCYPDFWTMKTEMGRTMQVLEAVFAVNVTRLERGMRWNFRNIGTSESAKLLLWDFFIPLLERSTIALAGCLCSALLGNNFGRRTTLMIISFVTVLFYVGKIIIDSTLLKLISSFTTLGTMNVVITYMSEISPCESRGVYIVLPSSMALFRYLYDQYLENEKYYISVALLCITPVSIFVFCEESPYYHLIQNQPDMAFKKLCAFRQGDVNVDKEITEMMDDVNELTYLTIKDLKYTIKMAMGLIFLEWFSAANVAVLIGSWIYKSFQEHTDYLPNFLSLIILIAQLLSVFVVEKCERKNLLITSVIGMIFFQSIWCIRFGFTVLSVQHFKYISLVLFAIFTVFFYLGIGSLVWVILAEIYPSTKKIWYLGVSIYMVFYFSFVFVFPFLYLLAFVFSSSPVGGIIVLIGCWMIVFYFLVFRNTVIETRQKSLWKIQAELYHNY</sequence>
<evidence type="ECO:0000256" key="3">
    <source>
        <dbReference type="ARBA" id="ARBA00022989"/>
    </source>
</evidence>
<feature type="transmembrane region" description="Helical" evidence="5">
    <location>
        <begin position="17"/>
        <end position="36"/>
    </location>
</feature>
<dbReference type="InterPro" id="IPR005828">
    <property type="entry name" value="MFS_sugar_transport-like"/>
</dbReference>
<dbReference type="EMBL" id="OU900106">
    <property type="protein sequence ID" value="CAG9857280.1"/>
    <property type="molecule type" value="Genomic_DNA"/>
</dbReference>
<feature type="transmembrane region" description="Helical" evidence="5">
    <location>
        <begin position="303"/>
        <end position="320"/>
    </location>
</feature>
<keyword evidence="4 5" id="KW-0472">Membrane</keyword>
<evidence type="ECO:0000256" key="4">
    <source>
        <dbReference type="ARBA" id="ARBA00023136"/>
    </source>
</evidence>
<dbReference type="Gene3D" id="1.20.1250.20">
    <property type="entry name" value="MFS general substrate transporter like domains"/>
    <property type="match status" value="1"/>
</dbReference>
<feature type="transmembrane region" description="Helical" evidence="5">
    <location>
        <begin position="361"/>
        <end position="384"/>
    </location>
</feature>
<feature type="transmembrane region" description="Helical" evidence="5">
    <location>
        <begin position="114"/>
        <end position="132"/>
    </location>
</feature>
<dbReference type="InterPro" id="IPR050549">
    <property type="entry name" value="MFS_Trehalose_Transporter"/>
</dbReference>